<comment type="cofactor">
    <cofactor evidence="1 8">
        <name>heme</name>
        <dbReference type="ChEBI" id="CHEBI:30413"/>
    </cofactor>
</comment>
<dbReference type="GO" id="GO:0020037">
    <property type="term" value="F:heme binding"/>
    <property type="evidence" value="ECO:0007669"/>
    <property type="project" value="InterPro"/>
</dbReference>
<organism evidence="12 13">
    <name type="scientific">Cucumis melo</name>
    <name type="common">Muskmelon</name>
    <dbReference type="NCBI Taxonomy" id="3656"/>
    <lineage>
        <taxon>Eukaryota</taxon>
        <taxon>Viridiplantae</taxon>
        <taxon>Streptophyta</taxon>
        <taxon>Embryophyta</taxon>
        <taxon>Tracheophyta</taxon>
        <taxon>Spermatophyta</taxon>
        <taxon>Magnoliopsida</taxon>
        <taxon>eudicotyledons</taxon>
        <taxon>Gunneridae</taxon>
        <taxon>Pentapetalae</taxon>
        <taxon>rosids</taxon>
        <taxon>fabids</taxon>
        <taxon>Cucurbitales</taxon>
        <taxon>Cucurbitaceae</taxon>
        <taxon>Benincaseae</taxon>
        <taxon>Cucumis</taxon>
    </lineage>
</organism>
<evidence type="ECO:0000256" key="9">
    <source>
        <dbReference type="RuleBase" id="RU000461"/>
    </source>
</evidence>
<feature type="transmembrane region" description="Helical" evidence="10">
    <location>
        <begin position="6"/>
        <end position="28"/>
    </location>
</feature>
<accession>A0A9I9CRY7</accession>
<dbReference type="GeneID" id="103485331"/>
<dbReference type="PANTHER" id="PTHR24296">
    <property type="entry name" value="CYTOCHROME P450"/>
    <property type="match status" value="1"/>
</dbReference>
<accession>A0A1S3B273</accession>
<keyword evidence="10" id="KW-0472">Membrane</keyword>
<dbReference type="PRINTS" id="PR00385">
    <property type="entry name" value="P450"/>
</dbReference>
<dbReference type="GO" id="GO:0004497">
    <property type="term" value="F:monooxygenase activity"/>
    <property type="evidence" value="ECO:0007669"/>
    <property type="project" value="UniProtKB-KW"/>
</dbReference>
<evidence type="ECO:0000313" key="12">
    <source>
        <dbReference type="Proteomes" id="UP001652600"/>
    </source>
</evidence>
<dbReference type="InParanoid" id="A0A1S3B273"/>
<dbReference type="PROSITE" id="PS00086">
    <property type="entry name" value="CYTOCHROME_P450"/>
    <property type="match status" value="1"/>
</dbReference>
<dbReference type="RefSeq" id="XP_008441105.2">
    <property type="nucleotide sequence ID" value="XM_008442883.2"/>
</dbReference>
<dbReference type="EnsemblPlants" id="MELO3C007476.2.1">
    <property type="protein sequence ID" value="MELO3C007476.2.1"/>
    <property type="gene ID" value="MELO3C007476.2"/>
</dbReference>
<keyword evidence="4 8" id="KW-0479">Metal-binding</keyword>
<evidence type="ECO:0000256" key="1">
    <source>
        <dbReference type="ARBA" id="ARBA00001971"/>
    </source>
</evidence>
<keyword evidence="10" id="KW-0812">Transmembrane</keyword>
<dbReference type="eggNOG" id="KOG0157">
    <property type="taxonomic scope" value="Eukaryota"/>
</dbReference>
<gene>
    <name evidence="13" type="primary">LOC103485331</name>
</gene>
<evidence type="ECO:0000256" key="6">
    <source>
        <dbReference type="ARBA" id="ARBA00023004"/>
    </source>
</evidence>
<evidence type="ECO:0000256" key="8">
    <source>
        <dbReference type="PIRSR" id="PIRSR602401-1"/>
    </source>
</evidence>
<reference evidence="11" key="1">
    <citation type="submission" date="2023-03" db="UniProtKB">
        <authorList>
            <consortium name="EnsemblPlants"/>
        </authorList>
    </citation>
    <scope>IDENTIFICATION</scope>
</reference>
<dbReference type="KEGG" id="cmo:103485331"/>
<proteinExistence type="inferred from homology"/>
<reference evidence="13" key="2">
    <citation type="submission" date="2025-05" db="UniProtKB">
        <authorList>
            <consortium name="RefSeq"/>
        </authorList>
    </citation>
    <scope>IDENTIFICATION</scope>
    <source>
        <tissue evidence="13">Stem</tissue>
    </source>
</reference>
<evidence type="ECO:0000313" key="13">
    <source>
        <dbReference type="RefSeq" id="XP_008441105.2"/>
    </source>
</evidence>
<evidence type="ECO:0000256" key="7">
    <source>
        <dbReference type="ARBA" id="ARBA00023033"/>
    </source>
</evidence>
<dbReference type="Pfam" id="PF00067">
    <property type="entry name" value="p450"/>
    <property type="match status" value="1"/>
</dbReference>
<dbReference type="PRINTS" id="PR00463">
    <property type="entry name" value="EP450I"/>
</dbReference>
<comment type="similarity">
    <text evidence="2 9">Belongs to the cytochrome P450 family.</text>
</comment>
<dbReference type="SUPFAM" id="SSF48264">
    <property type="entry name" value="Cytochrome P450"/>
    <property type="match status" value="1"/>
</dbReference>
<dbReference type="GO" id="GO:0005506">
    <property type="term" value="F:iron ion binding"/>
    <property type="evidence" value="ECO:0007669"/>
    <property type="project" value="InterPro"/>
</dbReference>
<sequence length="518" mass="59596">MAIIDLLLPNFLISLPFLFVIFYFPLFFKWNSHGIPWNWPILGMIPTVIQHIHRIHDRITEILQQTSCTFYFKGIWFTNTGFLITVDPSNIHHIMTSNFQNYPKGPDFKYIFDVLGDGIFNSDSDSWKNQRKVAQSLIVHDKFFEFMTGVAKEKVEKGLVPILEHFCESKKVVDLKDLFLRLMFDSTCMMVAGFDFNSLSLDFPDMAFAKAMDDVQEVIFFRHLYPKFYWELLKKLGIGDAKKMKNGTDTINQAIANLIALKKQRLKLQQDDDGGGPDLITRYMMNKHDEINYNDKFFRDLILTYLIAGRDGLSIALSWLFHILSKNPTIVANIREELKNIIIIPQKESESPKGSQPQIFGIEELSNLAYLHGALCEILRLYPPVAFEHKSSVEADTLPSGHLVKPGTRIVLSTYALGRMKSVWGEDYEEFKPERWITEKGRIKREPSYKFFTFNTGPRSCLGKEVTFAQLKIISAAIIHNYDIESVVEDNNGIAPVASIILHMKTGFKVRVSKRLKL</sequence>
<name>A0A1S3B273_CUCME</name>
<dbReference type="InterPro" id="IPR036396">
    <property type="entry name" value="Cyt_P450_sf"/>
</dbReference>
<keyword evidence="7 9" id="KW-0503">Monooxygenase</keyword>
<dbReference type="GO" id="GO:0006629">
    <property type="term" value="P:lipid metabolic process"/>
    <property type="evidence" value="ECO:0007669"/>
    <property type="project" value="UniProtKB-ARBA"/>
</dbReference>
<dbReference type="CDD" id="cd11064">
    <property type="entry name" value="CYP86A"/>
    <property type="match status" value="1"/>
</dbReference>
<protein>
    <submittedName>
        <fullName evidence="13">Alkane hydroxylase MAH1-like</fullName>
    </submittedName>
</protein>
<evidence type="ECO:0000313" key="11">
    <source>
        <dbReference type="EnsemblPlants" id="MELO3C007476.2.1"/>
    </source>
</evidence>
<keyword evidence="10" id="KW-1133">Transmembrane helix</keyword>
<keyword evidence="3 8" id="KW-0349">Heme</keyword>
<dbReference type="InterPro" id="IPR001128">
    <property type="entry name" value="Cyt_P450"/>
</dbReference>
<dbReference type="Gene3D" id="1.10.630.10">
    <property type="entry name" value="Cytochrome P450"/>
    <property type="match status" value="1"/>
</dbReference>
<evidence type="ECO:0000256" key="10">
    <source>
        <dbReference type="SAM" id="Phobius"/>
    </source>
</evidence>
<evidence type="ECO:0000256" key="3">
    <source>
        <dbReference type="ARBA" id="ARBA00022617"/>
    </source>
</evidence>
<dbReference type="GO" id="GO:0016705">
    <property type="term" value="F:oxidoreductase activity, acting on paired donors, with incorporation or reduction of molecular oxygen"/>
    <property type="evidence" value="ECO:0007669"/>
    <property type="project" value="InterPro"/>
</dbReference>
<evidence type="ECO:0000256" key="5">
    <source>
        <dbReference type="ARBA" id="ARBA00023002"/>
    </source>
</evidence>
<dbReference type="Gramene" id="MELO3C007476.2.1">
    <property type="protein sequence ID" value="MELO3C007476.2.1"/>
    <property type="gene ID" value="MELO3C007476.2"/>
</dbReference>
<evidence type="ECO:0000256" key="4">
    <source>
        <dbReference type="ARBA" id="ARBA00022723"/>
    </source>
</evidence>
<feature type="binding site" description="axial binding residue" evidence="8">
    <location>
        <position position="461"/>
    </location>
    <ligand>
        <name>heme</name>
        <dbReference type="ChEBI" id="CHEBI:30413"/>
    </ligand>
    <ligandPart>
        <name>Fe</name>
        <dbReference type="ChEBI" id="CHEBI:18248"/>
    </ligandPart>
</feature>
<keyword evidence="6 8" id="KW-0408">Iron</keyword>
<dbReference type="InterPro" id="IPR002401">
    <property type="entry name" value="Cyt_P450_E_grp-I"/>
</dbReference>
<evidence type="ECO:0000256" key="2">
    <source>
        <dbReference type="ARBA" id="ARBA00010617"/>
    </source>
</evidence>
<dbReference type="AlphaFoldDB" id="A0A1S3B273"/>
<dbReference type="InterPro" id="IPR017972">
    <property type="entry name" value="Cyt_P450_CS"/>
</dbReference>
<dbReference type="Proteomes" id="UP001652600">
    <property type="component" value="Chromosome 8"/>
</dbReference>
<keyword evidence="12" id="KW-1185">Reference proteome</keyword>
<keyword evidence="5 9" id="KW-0560">Oxidoreductase</keyword>